<dbReference type="OrthoDB" id="849114at2"/>
<dbReference type="GeneID" id="47724577"/>
<dbReference type="RefSeq" id="WP_024741878.1">
    <property type="nucleotide sequence ID" value="NZ_BAUG01000039.1"/>
</dbReference>
<dbReference type="Pfam" id="PF14125">
    <property type="entry name" value="DUF4292"/>
    <property type="match status" value="1"/>
</dbReference>
<accession>A0A2H1EE37</accession>
<dbReference type="AlphaFoldDB" id="A0A2H1EE37"/>
<proteinExistence type="predicted"/>
<dbReference type="EMBL" id="LT634361">
    <property type="protein sequence ID" value="SFZ85276.1"/>
    <property type="molecule type" value="Genomic_DNA"/>
</dbReference>
<dbReference type="Gene3D" id="2.50.20.10">
    <property type="entry name" value="Lipoprotein localisation LolA/LolB/LppX"/>
    <property type="match status" value="1"/>
</dbReference>
<evidence type="ECO:0000313" key="2">
    <source>
        <dbReference type="Proteomes" id="UP000231564"/>
    </source>
</evidence>
<evidence type="ECO:0000313" key="1">
    <source>
        <dbReference type="EMBL" id="SFZ85276.1"/>
    </source>
</evidence>
<dbReference type="PROSITE" id="PS51257">
    <property type="entry name" value="PROKAR_LIPOPROTEIN"/>
    <property type="match status" value="1"/>
</dbReference>
<keyword evidence="2" id="KW-1185">Reference proteome</keyword>
<dbReference type="STRING" id="1349785.GCA_000509405_00749"/>
<dbReference type="KEGG" id="tmar:MARIT_3134"/>
<dbReference type="Proteomes" id="UP000231564">
    <property type="component" value="Chromosome MARIT"/>
</dbReference>
<organism evidence="1 2">
    <name type="scientific">Tenacibaculum maritimum NCIMB 2154</name>
    <dbReference type="NCBI Taxonomy" id="1349785"/>
    <lineage>
        <taxon>Bacteria</taxon>
        <taxon>Pseudomonadati</taxon>
        <taxon>Bacteroidota</taxon>
        <taxon>Flavobacteriia</taxon>
        <taxon>Flavobacteriales</taxon>
        <taxon>Flavobacteriaceae</taxon>
        <taxon>Tenacibaculum</taxon>
    </lineage>
</organism>
<name>A0A2H1EE37_9FLAO</name>
<dbReference type="InterPro" id="IPR025634">
    <property type="entry name" value="DUF4292"/>
</dbReference>
<protein>
    <submittedName>
        <fullName evidence="1">Probable lipoprotein</fullName>
    </submittedName>
</protein>
<gene>
    <name evidence="1" type="ORF">MARIT_3134</name>
</gene>
<sequence>MKILKYILILSVVFTSCKTTKNAIGKNVASKKTSTKKIIRKHINANFDKESVNAKFKVHYKNSTENIGFSVQLKIKKDEVIWLKGKKFITVFKAKITPTTVSYYSPYKKDYFEGDFSLLKKLLGIDINFNQLQNMLLGQAILDLKEKRHTSTILNNSYVLSPKKQASLFDIFYHINPSHFKLNKQTLINPSKNERLDISYPKYSLKNGDIFPQEIKLKATSPNAFTNITMVTKSVAFNTPLNISFQIPSGYKRIDF</sequence>
<keyword evidence="1" id="KW-0449">Lipoprotein</keyword>
<reference evidence="1 2" key="1">
    <citation type="submission" date="2016-11" db="EMBL/GenBank/DDBJ databases">
        <authorList>
            <person name="Jaros S."/>
            <person name="Januszkiewicz K."/>
            <person name="Wedrychowicz H."/>
        </authorList>
    </citation>
    <scope>NUCLEOTIDE SEQUENCE [LARGE SCALE GENOMIC DNA]</scope>
    <source>
        <strain evidence="1">NCIMB 2154T</strain>
    </source>
</reference>